<dbReference type="Gene3D" id="3.40.50.2300">
    <property type="match status" value="2"/>
</dbReference>
<evidence type="ECO:0000313" key="1">
    <source>
        <dbReference type="EMBL" id="OCC14590.1"/>
    </source>
</evidence>
<dbReference type="InterPro" id="IPR007487">
    <property type="entry name" value="ABC_transpt-TYRBP-like"/>
</dbReference>
<name>A0A1B9F3U4_9BACT</name>
<sequence length="316" mass="36354">MTNFNLKKILFILITLTSLLITSKAYPQANKPDSDLKILIIISSNHKSYLEAYHALVEEIIKRYSKAKIMHIIIDEEYLLILKKLKKTFLPSLIISIGTEATIKAINLFPNTLKVFTMVLDPNEKILNAQKTYGVALDVPYKKILKELTRICPETRLVGTIYTNEGLHHADRLHRISNEMGFDFLGLKLNTEKDIERQFKPFIKKVQAIIAIPDPNVFNSIITPRIIYFSIKFKRPFVGLSKNFTASGALFSLDSSFSSIGRQTALLSLKLLRKEHIDHKIEYPNFYTVYLNIRTAKVIGLNIKRDILHQFKVIEY</sequence>
<proteinExistence type="predicted"/>
<comment type="caution">
    <text evidence="1">The sequence shown here is derived from an EMBL/GenBank/DDBJ whole genome shotgun (WGS) entry which is preliminary data.</text>
</comment>
<dbReference type="RefSeq" id="WP_067619458.1">
    <property type="nucleotide sequence ID" value="NZ_MAGO01000010.1"/>
</dbReference>
<dbReference type="Pfam" id="PF04392">
    <property type="entry name" value="ABC_sub_bind"/>
    <property type="match status" value="1"/>
</dbReference>
<keyword evidence="2" id="KW-1185">Reference proteome</keyword>
<dbReference type="Proteomes" id="UP000093080">
    <property type="component" value="Unassembled WGS sequence"/>
</dbReference>
<evidence type="ECO:0000313" key="2">
    <source>
        <dbReference type="Proteomes" id="UP000093080"/>
    </source>
</evidence>
<dbReference type="PANTHER" id="PTHR35271">
    <property type="entry name" value="ABC TRANSPORTER, SUBSTRATE-BINDING LIPOPROTEIN-RELATED"/>
    <property type="match status" value="1"/>
</dbReference>
<reference evidence="1 2" key="1">
    <citation type="submission" date="2016-06" db="EMBL/GenBank/DDBJ databases">
        <title>Respiratory ammonification of nitrate coupled to the oxidation of elemental sulfur in deep-sea autotrophic thermophilic bacteria.</title>
        <authorList>
            <person name="Slobodkina G.B."/>
            <person name="Mardanov A.V."/>
            <person name="Ravin N.V."/>
            <person name="Frolova A.A."/>
            <person name="Viryasiv M.B."/>
            <person name="Chernyh N.A."/>
            <person name="Bonch-Osmolovskaya E.A."/>
            <person name="Slobodkin A.I."/>
        </authorList>
    </citation>
    <scope>NUCLEOTIDE SEQUENCE [LARGE SCALE GENOMIC DNA]</scope>
    <source>
        <strain evidence="1 2">S69</strain>
    </source>
</reference>
<dbReference type="AlphaFoldDB" id="A0A1B9F3U4"/>
<dbReference type="OrthoDB" id="9178917at2"/>
<dbReference type="PANTHER" id="PTHR35271:SF1">
    <property type="entry name" value="ABC TRANSPORTER, SUBSTRATE-BINDING LIPOPROTEIN"/>
    <property type="match status" value="1"/>
</dbReference>
<dbReference type="EMBL" id="MAGO01000010">
    <property type="protein sequence ID" value="OCC14590.1"/>
    <property type="molecule type" value="Genomic_DNA"/>
</dbReference>
<organism evidence="1 2">
    <name type="scientific">Dissulfuribacter thermophilus</name>
    <dbReference type="NCBI Taxonomy" id="1156395"/>
    <lineage>
        <taxon>Bacteria</taxon>
        <taxon>Pseudomonadati</taxon>
        <taxon>Thermodesulfobacteriota</taxon>
        <taxon>Dissulfuribacteria</taxon>
        <taxon>Dissulfuribacterales</taxon>
        <taxon>Dissulfuribacteraceae</taxon>
        <taxon>Dissulfuribacter</taxon>
    </lineage>
</organism>
<accession>A0A1B9F3U4</accession>
<protein>
    <submittedName>
        <fullName evidence="1">ABC transporter substrate-binding protein</fullName>
    </submittedName>
</protein>
<dbReference type="STRING" id="1156395.DBT_1904"/>
<gene>
    <name evidence="1" type="ORF">DBT_1904</name>
</gene>